<evidence type="ECO:0000256" key="6">
    <source>
        <dbReference type="RuleBase" id="RU362091"/>
    </source>
</evidence>
<feature type="transmembrane region" description="Helical" evidence="7">
    <location>
        <begin position="84"/>
        <end position="102"/>
    </location>
</feature>
<feature type="transmembrane region" description="Helical" evidence="7">
    <location>
        <begin position="364"/>
        <end position="383"/>
    </location>
</feature>
<accession>A0A5A7N6N2</accession>
<feature type="transmembrane region" description="Helical" evidence="7">
    <location>
        <begin position="233"/>
        <end position="251"/>
    </location>
</feature>
<proteinExistence type="inferred from homology"/>
<comment type="caution">
    <text evidence="8">The sequence shown here is derived from an EMBL/GenBank/DDBJ whole genome shotgun (WGS) entry which is preliminary data.</text>
</comment>
<dbReference type="PANTHER" id="PTHR11819:SF195">
    <property type="entry name" value="SODIUM_GLUCOSE COTRANSPORTER 4"/>
    <property type="match status" value="1"/>
</dbReference>
<evidence type="ECO:0000256" key="7">
    <source>
        <dbReference type="SAM" id="Phobius"/>
    </source>
</evidence>
<evidence type="ECO:0000313" key="9">
    <source>
        <dbReference type="Proteomes" id="UP000324996"/>
    </source>
</evidence>
<feature type="transmembrane region" description="Helical" evidence="7">
    <location>
        <begin position="424"/>
        <end position="442"/>
    </location>
</feature>
<comment type="subcellular location">
    <subcellularLocation>
        <location evidence="1">Membrane</location>
        <topology evidence="1">Multi-pass membrane protein</topology>
    </subcellularLocation>
</comment>
<organism evidence="8 9">
    <name type="scientific">Iodidimonas nitroreducens</name>
    <dbReference type="NCBI Taxonomy" id="1236968"/>
    <lineage>
        <taxon>Bacteria</taxon>
        <taxon>Pseudomonadati</taxon>
        <taxon>Pseudomonadota</taxon>
        <taxon>Alphaproteobacteria</taxon>
        <taxon>Iodidimonadales</taxon>
        <taxon>Iodidimonadaceae</taxon>
        <taxon>Iodidimonas</taxon>
    </lineage>
</organism>
<dbReference type="Proteomes" id="UP000324996">
    <property type="component" value="Unassembled WGS sequence"/>
</dbReference>
<evidence type="ECO:0000256" key="1">
    <source>
        <dbReference type="ARBA" id="ARBA00004141"/>
    </source>
</evidence>
<dbReference type="PANTHER" id="PTHR11819">
    <property type="entry name" value="SOLUTE CARRIER FAMILY 5"/>
    <property type="match status" value="1"/>
</dbReference>
<dbReference type="EMBL" id="BKCN01000001">
    <property type="protein sequence ID" value="GER02686.1"/>
    <property type="molecule type" value="Genomic_DNA"/>
</dbReference>
<dbReference type="InterPro" id="IPR038377">
    <property type="entry name" value="Na/Glc_symporter_sf"/>
</dbReference>
<dbReference type="GO" id="GO:0005412">
    <property type="term" value="F:D-glucose:sodium symporter activity"/>
    <property type="evidence" value="ECO:0007669"/>
    <property type="project" value="TreeGrafter"/>
</dbReference>
<evidence type="ECO:0000256" key="3">
    <source>
        <dbReference type="ARBA" id="ARBA00022692"/>
    </source>
</evidence>
<dbReference type="NCBIfam" id="TIGR00813">
    <property type="entry name" value="sss"/>
    <property type="match status" value="1"/>
</dbReference>
<dbReference type="CDD" id="cd10329">
    <property type="entry name" value="SLC5sbd_SGLT1-like"/>
    <property type="match status" value="1"/>
</dbReference>
<reference evidence="8 9" key="1">
    <citation type="submission" date="2019-09" db="EMBL/GenBank/DDBJ databases">
        <title>NBRP : Genome information of microbial organism related human and environment.</title>
        <authorList>
            <person name="Hattori M."/>
            <person name="Oshima K."/>
            <person name="Inaba H."/>
            <person name="Suda W."/>
            <person name="Sakamoto M."/>
            <person name="Iino T."/>
            <person name="Kitahara M."/>
            <person name="Oshida Y."/>
            <person name="Iida T."/>
            <person name="Kudo T."/>
            <person name="Itoh T."/>
            <person name="Ohkuma M."/>
        </authorList>
    </citation>
    <scope>NUCLEOTIDE SEQUENCE [LARGE SCALE GENOMIC DNA]</scope>
    <source>
        <strain evidence="8 9">Q-1</strain>
    </source>
</reference>
<keyword evidence="3 7" id="KW-0812">Transmembrane</keyword>
<dbReference type="InterPro" id="IPR001734">
    <property type="entry name" value="Na/solute_symporter"/>
</dbReference>
<keyword evidence="5 7" id="KW-0472">Membrane</keyword>
<feature type="transmembrane region" description="Helical" evidence="7">
    <location>
        <begin position="510"/>
        <end position="528"/>
    </location>
</feature>
<protein>
    <submittedName>
        <fullName evidence="8">Sodium/glucose cotransporter 2</fullName>
    </submittedName>
</protein>
<evidence type="ECO:0000256" key="2">
    <source>
        <dbReference type="ARBA" id="ARBA00006434"/>
    </source>
</evidence>
<dbReference type="AlphaFoldDB" id="A0A5A7N6N2"/>
<feature type="transmembrane region" description="Helical" evidence="7">
    <location>
        <begin position="12"/>
        <end position="29"/>
    </location>
</feature>
<feature type="transmembrane region" description="Helical" evidence="7">
    <location>
        <begin position="50"/>
        <end position="72"/>
    </location>
</feature>
<dbReference type="Pfam" id="PF00474">
    <property type="entry name" value="SSF"/>
    <property type="match status" value="1"/>
</dbReference>
<feature type="transmembrane region" description="Helical" evidence="7">
    <location>
        <begin position="454"/>
        <end position="475"/>
    </location>
</feature>
<feature type="transmembrane region" description="Helical" evidence="7">
    <location>
        <begin position="310"/>
        <end position="332"/>
    </location>
</feature>
<evidence type="ECO:0000256" key="4">
    <source>
        <dbReference type="ARBA" id="ARBA00022989"/>
    </source>
</evidence>
<feature type="transmembrane region" description="Helical" evidence="7">
    <location>
        <begin position="123"/>
        <end position="152"/>
    </location>
</feature>
<gene>
    <name evidence="8" type="ORF">JCM17846_03680</name>
</gene>
<feature type="transmembrane region" description="Helical" evidence="7">
    <location>
        <begin position="272"/>
        <end position="298"/>
    </location>
</feature>
<dbReference type="GO" id="GO:0005886">
    <property type="term" value="C:plasma membrane"/>
    <property type="evidence" value="ECO:0007669"/>
    <property type="project" value="TreeGrafter"/>
</dbReference>
<comment type="similarity">
    <text evidence="2 6">Belongs to the sodium:solute symporter (SSF) (TC 2.A.21) family.</text>
</comment>
<sequence>MELGISLHPIDIGLLVAYFVIAISLGIWYGRKHETASDFFLAGRGMLWPIIGLSLFASNISSTTLVGLAGSAYSTGISVFNYEWMAAVVLVVFAVFFLPAILRSQVYTMPEFLSKRFDNRARTYFSLLTLFLNIVVDTAGGLFAGALLLQMMFPQLDIWTTVTVLAVAAGIYTIAGGLAAVMLTDAIQAVLLVFGSVLITIFALDQVGGWSAVLAAVPAEKLSLIRPIGDPGVPWPGLITGVFLLGFYFWCTNQFMVQRLLAAKNIHHGRWGALFAGLLKLPVLFIMVIPGTIAILLYPDLEDPNLVYPTMLVDLLPVGILGLVLAGFVAALMSQIDSTLNSASTLVVMDFVRRIRPDLNSHQLMRAGQISTFVFMVLAVLWAPQIARFQSIFEYLQAVLAYTVPPIVAMFVFGVLWKRANASGGFASLVVGGLAGAAFFIVNEVVLDAPAIGFLYVAPILFVLSSIVLVIGSLLTPAPALEKTEGLMWTPATWHEESADLAGLPWWQNYRVLSVGLLAITAVIVISFW</sequence>
<feature type="transmembrane region" description="Helical" evidence="7">
    <location>
        <begin position="190"/>
        <end position="213"/>
    </location>
</feature>
<feature type="transmembrane region" description="Helical" evidence="7">
    <location>
        <begin position="395"/>
        <end position="417"/>
    </location>
</feature>
<name>A0A5A7N6N2_9PROT</name>
<keyword evidence="9" id="KW-1185">Reference proteome</keyword>
<evidence type="ECO:0000313" key="8">
    <source>
        <dbReference type="EMBL" id="GER02686.1"/>
    </source>
</evidence>
<dbReference type="RefSeq" id="WP_042082645.1">
    <property type="nucleotide sequence ID" value="NZ_BKCN01000001.1"/>
</dbReference>
<evidence type="ECO:0000256" key="5">
    <source>
        <dbReference type="ARBA" id="ARBA00023136"/>
    </source>
</evidence>
<dbReference type="Gene3D" id="1.20.1730.10">
    <property type="entry name" value="Sodium/glucose cotransporter"/>
    <property type="match status" value="1"/>
</dbReference>
<feature type="transmembrane region" description="Helical" evidence="7">
    <location>
        <begin position="158"/>
        <end position="183"/>
    </location>
</feature>
<dbReference type="PROSITE" id="PS50283">
    <property type="entry name" value="NA_SOLUT_SYMP_3"/>
    <property type="match status" value="1"/>
</dbReference>
<keyword evidence="4 7" id="KW-1133">Transmembrane helix</keyword>